<comment type="subunit">
    <text evidence="7">Interacts directly with the sensor histidine kinase ComP and stimulates its activity.</text>
</comment>
<dbReference type="RefSeq" id="WP_024425944.1">
    <property type="nucleotide sequence ID" value="NZ_AUYP01000007.1"/>
</dbReference>
<evidence type="ECO:0000256" key="1">
    <source>
        <dbReference type="ARBA" id="ARBA00004613"/>
    </source>
</evidence>
<proteinExistence type="predicted"/>
<dbReference type="Pfam" id="PF05952">
    <property type="entry name" value="ComX"/>
    <property type="match status" value="1"/>
</dbReference>
<sequence>MNIQKLVSYLVENPSALKQVANGNASLLHVDQVTASIIVEGFQKEDTIRSKKWKDAG</sequence>
<evidence type="ECO:0000256" key="6">
    <source>
        <dbReference type="ARBA" id="ARBA00023289"/>
    </source>
</evidence>
<evidence type="ECO:0000313" key="11">
    <source>
        <dbReference type="Proteomes" id="UP000325032"/>
    </source>
</evidence>
<evidence type="ECO:0000313" key="10">
    <source>
        <dbReference type="EMBL" id="QEK64187.1"/>
    </source>
</evidence>
<dbReference type="GO" id="GO:0030420">
    <property type="term" value="P:establishment of competence for transformation"/>
    <property type="evidence" value="ECO:0007669"/>
    <property type="project" value="UniProtKB-KW"/>
</dbReference>
<protein>
    <recommendedName>
        <fullName evidence="8">ComX pheromone</fullName>
    </recommendedName>
    <alternativeName>
        <fullName evidence="9">Competence pheromone</fullName>
    </alternativeName>
</protein>
<dbReference type="EMBL" id="CP043404">
    <property type="protein sequence ID" value="QEK64187.1"/>
    <property type="molecule type" value="Genomic_DNA"/>
</dbReference>
<dbReference type="Proteomes" id="UP000325032">
    <property type="component" value="Chromosome"/>
</dbReference>
<dbReference type="GeneID" id="61769192"/>
<organism evidence="10 11">
    <name type="scientific">Bacillus safensis</name>
    <dbReference type="NCBI Taxonomy" id="561879"/>
    <lineage>
        <taxon>Bacteria</taxon>
        <taxon>Bacillati</taxon>
        <taxon>Bacillota</taxon>
        <taxon>Bacilli</taxon>
        <taxon>Bacillales</taxon>
        <taxon>Bacillaceae</taxon>
        <taxon>Bacillus</taxon>
    </lineage>
</organism>
<evidence type="ECO:0000256" key="4">
    <source>
        <dbReference type="ARBA" id="ARBA00023287"/>
    </source>
</evidence>
<gene>
    <name evidence="10" type="ORF">FX981_02430</name>
</gene>
<evidence type="ECO:0000256" key="5">
    <source>
        <dbReference type="ARBA" id="ARBA00023288"/>
    </source>
</evidence>
<evidence type="ECO:0000256" key="3">
    <source>
        <dbReference type="ARBA" id="ARBA00023044"/>
    </source>
</evidence>
<keyword evidence="6" id="KW-0636">Prenylation</keyword>
<evidence type="ECO:0000256" key="7">
    <source>
        <dbReference type="ARBA" id="ARBA00029483"/>
    </source>
</evidence>
<dbReference type="GO" id="GO:0005186">
    <property type="term" value="F:pheromone activity"/>
    <property type="evidence" value="ECO:0007669"/>
    <property type="project" value="UniProtKB-KW"/>
</dbReference>
<accession>A0A5C0WJZ6</accession>
<evidence type="ECO:0000256" key="8">
    <source>
        <dbReference type="ARBA" id="ARBA00029545"/>
    </source>
</evidence>
<evidence type="ECO:0000256" key="9">
    <source>
        <dbReference type="ARBA" id="ARBA00030321"/>
    </source>
</evidence>
<dbReference type="GO" id="GO:0005576">
    <property type="term" value="C:extracellular region"/>
    <property type="evidence" value="ECO:0007669"/>
    <property type="project" value="UniProtKB-SubCell"/>
</dbReference>
<name>A0A5C0WJZ6_BACIA</name>
<keyword evidence="11" id="KW-1185">Reference proteome</keyword>
<keyword evidence="5" id="KW-0449">Lipoprotein</keyword>
<evidence type="ECO:0000256" key="2">
    <source>
        <dbReference type="ARBA" id="ARBA00022525"/>
    </source>
</evidence>
<dbReference type="AlphaFoldDB" id="A0A5C0WJZ6"/>
<reference evidence="10 11" key="1">
    <citation type="journal article" date="2018" name="Plant Biotechnol. Rep.">
        <title>Diversity and antifungal activity of endophytic bacteria associated with Panax ginseng seedlings.</title>
        <authorList>
            <person name="Park J.M."/>
            <person name="Hong C.E."/>
            <person name="Jo S.H."/>
        </authorList>
    </citation>
    <scope>NUCLEOTIDE SEQUENCE [LARGE SCALE GENOMIC DNA]</scope>
    <source>
        <strain evidence="10 11">PgKB20</strain>
    </source>
</reference>
<dbReference type="InterPro" id="IPR009233">
    <property type="entry name" value="Competence_ComX_Bacillus"/>
</dbReference>
<keyword evidence="4" id="KW-0178">Competence</keyword>
<comment type="subcellular location">
    <subcellularLocation>
        <location evidence="1">Secreted</location>
    </subcellularLocation>
</comment>
<keyword evidence="3" id="KW-0588">Pheromone</keyword>
<keyword evidence="2" id="KW-0964">Secreted</keyword>